<reference evidence="1" key="2">
    <citation type="submission" date="2025-09" db="UniProtKB">
        <authorList>
            <consortium name="EnsemblPlants"/>
        </authorList>
    </citation>
    <scope>IDENTIFICATION</scope>
</reference>
<proteinExistence type="predicted"/>
<keyword evidence="2" id="KW-1185">Reference proteome</keyword>
<dbReference type="EnsemblPlants" id="AVESA.00010b.r2.2AG0251610.1">
    <property type="protein sequence ID" value="AVESA.00010b.r2.2AG0251610.1.CDS.1"/>
    <property type="gene ID" value="AVESA.00010b.r2.2AG0251610"/>
</dbReference>
<organism evidence="1 2">
    <name type="scientific">Avena sativa</name>
    <name type="common">Oat</name>
    <dbReference type="NCBI Taxonomy" id="4498"/>
    <lineage>
        <taxon>Eukaryota</taxon>
        <taxon>Viridiplantae</taxon>
        <taxon>Streptophyta</taxon>
        <taxon>Embryophyta</taxon>
        <taxon>Tracheophyta</taxon>
        <taxon>Spermatophyta</taxon>
        <taxon>Magnoliopsida</taxon>
        <taxon>Liliopsida</taxon>
        <taxon>Poales</taxon>
        <taxon>Poaceae</taxon>
        <taxon>BOP clade</taxon>
        <taxon>Pooideae</taxon>
        <taxon>Poodae</taxon>
        <taxon>Poeae</taxon>
        <taxon>Poeae Chloroplast Group 1 (Aveneae type)</taxon>
        <taxon>Aveninae</taxon>
        <taxon>Avena</taxon>
    </lineage>
</organism>
<protein>
    <submittedName>
        <fullName evidence="1">Uncharacterized protein</fullName>
    </submittedName>
</protein>
<evidence type="ECO:0000313" key="2">
    <source>
        <dbReference type="Proteomes" id="UP001732700"/>
    </source>
</evidence>
<name>A0ACD5UHA6_AVESA</name>
<dbReference type="Proteomes" id="UP001732700">
    <property type="component" value="Chromosome 2A"/>
</dbReference>
<evidence type="ECO:0000313" key="1">
    <source>
        <dbReference type="EnsemblPlants" id="AVESA.00010b.r2.2AG0251610.1.CDS.1"/>
    </source>
</evidence>
<reference evidence="1" key="1">
    <citation type="submission" date="2021-05" db="EMBL/GenBank/DDBJ databases">
        <authorList>
            <person name="Scholz U."/>
            <person name="Mascher M."/>
            <person name="Fiebig A."/>
        </authorList>
    </citation>
    <scope>NUCLEOTIDE SEQUENCE [LARGE SCALE GENOMIC DNA]</scope>
</reference>
<accession>A0ACD5UHA6</accession>
<sequence length="247" mass="27723">MRAAGDTSRMERPVQPDNNRRHDHHHVRPVVEASDHHRRPRKTPRIRDDDEQRSSGWVWLAVILCTLLAIGVIVAGATVFAVYLLYKPKMPYMVVTDAHLGRLVYTPDDGVIRDIQVNVGVLARNTNSKADATFSNFDIAVGFHGIDLALLRARQFSVKRESSLPLPYDVVSGGARLNGPGMQAMEGAIRAGVVPLDVFGKARTRWKMGIFLRVQFWTRISCRLYFNFPGNGTAWPIDPHTCRSRSP</sequence>